<organism evidence="1 2">
    <name type="scientific">Lojkania enalia</name>
    <dbReference type="NCBI Taxonomy" id="147567"/>
    <lineage>
        <taxon>Eukaryota</taxon>
        <taxon>Fungi</taxon>
        <taxon>Dikarya</taxon>
        <taxon>Ascomycota</taxon>
        <taxon>Pezizomycotina</taxon>
        <taxon>Dothideomycetes</taxon>
        <taxon>Pleosporomycetidae</taxon>
        <taxon>Pleosporales</taxon>
        <taxon>Pleosporales incertae sedis</taxon>
        <taxon>Lojkania</taxon>
    </lineage>
</organism>
<dbReference type="AlphaFoldDB" id="A0A9P4TRT3"/>
<gene>
    <name evidence="1" type="ORF">CC78DRAFT_574051</name>
</gene>
<evidence type="ECO:0000313" key="1">
    <source>
        <dbReference type="EMBL" id="KAF2270759.1"/>
    </source>
</evidence>
<dbReference type="EMBL" id="ML986579">
    <property type="protein sequence ID" value="KAF2270759.1"/>
    <property type="molecule type" value="Genomic_DNA"/>
</dbReference>
<name>A0A9P4TRT3_9PLEO</name>
<protein>
    <submittedName>
        <fullName evidence="1">Uncharacterized protein</fullName>
    </submittedName>
</protein>
<dbReference type="Proteomes" id="UP000800093">
    <property type="component" value="Unassembled WGS sequence"/>
</dbReference>
<comment type="caution">
    <text evidence="1">The sequence shown here is derived from an EMBL/GenBank/DDBJ whole genome shotgun (WGS) entry which is preliminary data.</text>
</comment>
<keyword evidence="2" id="KW-1185">Reference proteome</keyword>
<evidence type="ECO:0000313" key="2">
    <source>
        <dbReference type="Proteomes" id="UP000800093"/>
    </source>
</evidence>
<sequence length="213" mass="23594">MPSGRDSSCAGMEVIVRQAFPRDRWRSDLRQGTATGYNQARCSWSTSCSPTSLDSASFLLGWRPAVADQRVIVQHADRRATCVSRDVSSMRGFGGDCSHRRRRSGLDLLAHVPPYVPASIIGKLSPPCTWLPQDLRLRVFIHNVKIHIAYTWTPNQAFCSSKRQQVSNWHTAPDIVDLFIILVQPQLASGAHSLVSHPHAQVLPLEAGTVTQC</sequence>
<reference evidence="2" key="1">
    <citation type="journal article" date="2020" name="Stud. Mycol.">
        <title>101 Dothideomycetes genomes: A test case for predicting lifestyles and emergence of pathogens.</title>
        <authorList>
            <person name="Haridas S."/>
            <person name="Albert R."/>
            <person name="Binder M."/>
            <person name="Bloem J."/>
            <person name="LaButti K."/>
            <person name="Salamov A."/>
            <person name="Andreopoulos B."/>
            <person name="Baker S."/>
            <person name="Barry K."/>
            <person name="Bills G."/>
            <person name="Bluhm B."/>
            <person name="Cannon C."/>
            <person name="Castanera R."/>
            <person name="Culley D."/>
            <person name="Daum C."/>
            <person name="Ezra D."/>
            <person name="Gonzalez J."/>
            <person name="Henrissat B."/>
            <person name="Kuo A."/>
            <person name="Liang C."/>
            <person name="Lipzen A."/>
            <person name="Lutzoni F."/>
            <person name="Magnuson J."/>
            <person name="Mondo S."/>
            <person name="Nolan M."/>
            <person name="Ohm R."/>
            <person name="Pangilinan J."/>
            <person name="Park H.-J."/>
            <person name="Ramirez L."/>
            <person name="Alfaro M."/>
            <person name="Sun H."/>
            <person name="Tritt A."/>
            <person name="Yoshinaga Y."/>
            <person name="Zwiers L.-H."/>
            <person name="Turgeon B."/>
            <person name="Goodwin S."/>
            <person name="Spatafora J."/>
            <person name="Crous P."/>
            <person name="Grigoriev I."/>
        </authorList>
    </citation>
    <scope>NUCLEOTIDE SEQUENCE [LARGE SCALE GENOMIC DNA]</scope>
    <source>
        <strain evidence="2">CBS 304.66</strain>
    </source>
</reference>
<proteinExistence type="predicted"/>
<accession>A0A9P4TRT3</accession>